<keyword evidence="3" id="KW-1185">Reference proteome</keyword>
<proteinExistence type="predicted"/>
<dbReference type="Proteomes" id="UP001168877">
    <property type="component" value="Unassembled WGS sequence"/>
</dbReference>
<feature type="transmembrane region" description="Helical" evidence="1">
    <location>
        <begin position="146"/>
        <end position="171"/>
    </location>
</feature>
<comment type="caution">
    <text evidence="2">The sequence shown here is derived from an EMBL/GenBank/DDBJ whole genome shotgun (WGS) entry which is preliminary data.</text>
</comment>
<sequence length="176" mass="19129">MSILQVFSNTFFRGVGDKSQTSKAERLNRGSLDLVTQPQHSLNLSLLLLFESLPYELDLRDLVVVLGFEDLFGCQRGFKKILDFDGGANGSWYWKGLVGGSGGNGLVGLISVLRGGGFGGFLGSGVGDDDSMGLGLGVMVMIKVRLCFLVVWVMVFIGFGGELMTIVWVWMMMVMN</sequence>
<dbReference type="EMBL" id="JAUESC010000384">
    <property type="protein sequence ID" value="KAK0580416.1"/>
    <property type="molecule type" value="Genomic_DNA"/>
</dbReference>
<evidence type="ECO:0000313" key="2">
    <source>
        <dbReference type="EMBL" id="KAK0580416.1"/>
    </source>
</evidence>
<evidence type="ECO:0000313" key="3">
    <source>
        <dbReference type="Proteomes" id="UP001168877"/>
    </source>
</evidence>
<keyword evidence="1" id="KW-0812">Transmembrane</keyword>
<accession>A0AA39RUG0</accession>
<organism evidence="2 3">
    <name type="scientific">Acer saccharum</name>
    <name type="common">Sugar maple</name>
    <dbReference type="NCBI Taxonomy" id="4024"/>
    <lineage>
        <taxon>Eukaryota</taxon>
        <taxon>Viridiplantae</taxon>
        <taxon>Streptophyta</taxon>
        <taxon>Embryophyta</taxon>
        <taxon>Tracheophyta</taxon>
        <taxon>Spermatophyta</taxon>
        <taxon>Magnoliopsida</taxon>
        <taxon>eudicotyledons</taxon>
        <taxon>Gunneridae</taxon>
        <taxon>Pentapetalae</taxon>
        <taxon>rosids</taxon>
        <taxon>malvids</taxon>
        <taxon>Sapindales</taxon>
        <taxon>Sapindaceae</taxon>
        <taxon>Hippocastanoideae</taxon>
        <taxon>Acereae</taxon>
        <taxon>Acer</taxon>
    </lineage>
</organism>
<dbReference type="AlphaFoldDB" id="A0AA39RUG0"/>
<keyword evidence="1" id="KW-0472">Membrane</keyword>
<evidence type="ECO:0000256" key="1">
    <source>
        <dbReference type="SAM" id="Phobius"/>
    </source>
</evidence>
<reference evidence="2" key="1">
    <citation type="journal article" date="2022" name="Plant J.">
        <title>Strategies of tolerance reflected in two North American maple genomes.</title>
        <authorList>
            <person name="McEvoy S.L."/>
            <person name="Sezen U.U."/>
            <person name="Trouern-Trend A."/>
            <person name="McMahon S.M."/>
            <person name="Schaberg P.G."/>
            <person name="Yang J."/>
            <person name="Wegrzyn J.L."/>
            <person name="Swenson N.G."/>
        </authorList>
    </citation>
    <scope>NUCLEOTIDE SEQUENCE</scope>
    <source>
        <strain evidence="2">NS2018</strain>
    </source>
</reference>
<protein>
    <submittedName>
        <fullName evidence="2">Uncharacterized protein</fullName>
    </submittedName>
</protein>
<gene>
    <name evidence="2" type="ORF">LWI29_001706</name>
</gene>
<reference evidence="2" key="2">
    <citation type="submission" date="2023-06" db="EMBL/GenBank/DDBJ databases">
        <authorList>
            <person name="Swenson N.G."/>
            <person name="Wegrzyn J.L."/>
            <person name="Mcevoy S.L."/>
        </authorList>
    </citation>
    <scope>NUCLEOTIDE SEQUENCE</scope>
    <source>
        <strain evidence="2">NS2018</strain>
        <tissue evidence="2">Leaf</tissue>
    </source>
</reference>
<keyword evidence="1" id="KW-1133">Transmembrane helix</keyword>
<name>A0AA39RUG0_ACESA</name>